<dbReference type="AlphaFoldDB" id="E0WV27"/>
<evidence type="ECO:0000313" key="9">
    <source>
        <dbReference type="Proteomes" id="UP000005726"/>
    </source>
</evidence>
<gene>
    <name evidence="8" type="primary">sipB</name>
    <name evidence="8" type="ORF">REG_1942</name>
</gene>
<organism evidence="8 9">
    <name type="scientific">Candidatus Regiella insecticola LSR1</name>
    <dbReference type="NCBI Taxonomy" id="663321"/>
    <lineage>
        <taxon>Bacteria</taxon>
        <taxon>Pseudomonadati</taxon>
        <taxon>Pseudomonadota</taxon>
        <taxon>Gammaproteobacteria</taxon>
        <taxon>Enterobacterales</taxon>
        <taxon>Enterobacteriaceae</taxon>
        <taxon>aphid secondary symbionts</taxon>
        <taxon>Candidatus Regiella</taxon>
    </lineage>
</organism>
<evidence type="ECO:0000256" key="3">
    <source>
        <dbReference type="ARBA" id="ARBA00023026"/>
    </source>
</evidence>
<feature type="transmembrane region" description="Helical" evidence="6">
    <location>
        <begin position="459"/>
        <end position="480"/>
    </location>
</feature>
<dbReference type="STRING" id="663321.REG_1942"/>
<evidence type="ECO:0000259" key="7">
    <source>
        <dbReference type="Pfam" id="PF04888"/>
    </source>
</evidence>
<dbReference type="RefSeq" id="WP_006705568.1">
    <property type="nucleotide sequence ID" value="NZ_CAWLGB010000144.1"/>
</dbReference>
<dbReference type="EMBL" id="GL379732">
    <property type="protein sequence ID" value="EFL91143.1"/>
    <property type="molecule type" value="Genomic_DNA"/>
</dbReference>
<feature type="domain" description="Translocator protein BipB-like C-terminal" evidence="7">
    <location>
        <begin position="311"/>
        <end position="637"/>
    </location>
</feature>
<accession>E0WV27</accession>
<reference evidence="8" key="1">
    <citation type="journal article" date="2009" name="Environ. Microbiol.">
        <title>Dynamics of genome evolution in facultative symbionts of aphids.</title>
        <authorList>
            <person name="Degnan P.H."/>
            <person name="Leonardo T.E."/>
            <person name="Cass B.N."/>
            <person name="Hurwitz B."/>
            <person name="Stern D."/>
            <person name="Gibbs R.A."/>
            <person name="Richards S."/>
            <person name="Moran N.A."/>
        </authorList>
    </citation>
    <scope>NUCLEOTIDE SEQUENCE [LARGE SCALE GENOMIC DNA]</scope>
    <source>
        <strain evidence="8">LSR1</strain>
    </source>
</reference>
<dbReference type="HOGENOM" id="CLU_428782_0_0_6"/>
<keyword evidence="6" id="KW-0812">Transmembrane</keyword>
<comment type="similarity">
    <text evidence="4">Belongs to the SctE/SipB/YopB family.</text>
</comment>
<feature type="region of interest" description="Disordered" evidence="5">
    <location>
        <begin position="128"/>
        <end position="166"/>
    </location>
</feature>
<sequence length="638" mass="70871">MAEIDKENIKRMSTGINHGAHPLAKVIAEKTQISKEQIRNITHEAQDLFNQTRAIDLADGAGEMTLLSEEEFNNMPELTPPKTERLISQKNVLQRAAIIQKTEVENTENINNKQYAQMEHLMTSIDEESMEQRKENLADRAKKQDIKQEGIKEQNKSQQQTKNTENLYNNSQSQQKVFMEKWSELEQGFTPEKITETLSLRAAERNLMRENLDKVSNQFSKEMEQLDIAIQNVAQHKATLLEKFANVNQAPDDLKEAFLTAINAATEKLTKSDHLLKEIKNIPVADPQSVKKDLEQINLHGRALLDLVIGMFIETNNNASVEKLNNNRDRIEKIQLANINELKVKEQEATEAAEKAAKLGKIGTCIAKVLTYLIVAVSVIGAVFTAGASLAIGIALLVTDSVMEAAGVESLSSRMMSPLMTEVIQPAIKWLTEAFVKILKETGLGDLINKAAGKDITEIIATALAAVTVIIGMVVLMVVAKVGGSFIAKQLGPMFTKIMSKIATSAFATAIKNFGQNISKFVIKKIPEKLKEWATQLNEFILKTLINGNTIAYTKMSLTVANASVKAGFDISKGVSDKYIYDLRASMMMIEKISEILQELSSEPLKKFMESFDVNNVMTKTLYDSINNTHKTAQAILA</sequence>
<evidence type="ECO:0000256" key="6">
    <source>
        <dbReference type="SAM" id="Phobius"/>
    </source>
</evidence>
<dbReference type="Proteomes" id="UP000005726">
    <property type="component" value="Unassembled WGS sequence"/>
</dbReference>
<keyword evidence="2" id="KW-1043">Host membrane</keyword>
<comment type="subcellular location">
    <subcellularLocation>
        <location evidence="1">Host membrane</location>
        <topology evidence="1">Multi-pass membrane protein</topology>
    </subcellularLocation>
</comment>
<name>E0WV27_9ENTR</name>
<keyword evidence="6" id="KW-0472">Membrane</keyword>
<keyword evidence="3" id="KW-0843">Virulence</keyword>
<evidence type="ECO:0000256" key="2">
    <source>
        <dbReference type="ARBA" id="ARBA00022870"/>
    </source>
</evidence>
<feature type="transmembrane region" description="Helical" evidence="6">
    <location>
        <begin position="369"/>
        <end position="398"/>
    </location>
</feature>
<proteinExistence type="inferred from homology"/>
<keyword evidence="9" id="KW-1185">Reference proteome</keyword>
<dbReference type="GO" id="GO:0033644">
    <property type="term" value="C:host cell membrane"/>
    <property type="evidence" value="ECO:0007669"/>
    <property type="project" value="UniProtKB-SubCell"/>
</dbReference>
<evidence type="ECO:0000256" key="5">
    <source>
        <dbReference type="SAM" id="MobiDB-lite"/>
    </source>
</evidence>
<dbReference type="InterPro" id="IPR006972">
    <property type="entry name" value="BipB-like_C"/>
</dbReference>
<keyword evidence="6" id="KW-1133">Transmembrane helix</keyword>
<feature type="compositionally biased region" description="Basic and acidic residues" evidence="5">
    <location>
        <begin position="130"/>
        <end position="155"/>
    </location>
</feature>
<evidence type="ECO:0000313" key="8">
    <source>
        <dbReference type="EMBL" id="EFL91143.1"/>
    </source>
</evidence>
<protein>
    <submittedName>
        <fullName evidence="8">Type III translocation machinery component</fullName>
    </submittedName>
</protein>
<dbReference type="eggNOG" id="ENOG502ZBCB">
    <property type="taxonomic scope" value="Bacteria"/>
</dbReference>
<feature type="compositionally biased region" description="Polar residues" evidence="5">
    <location>
        <begin position="156"/>
        <end position="166"/>
    </location>
</feature>
<dbReference type="Pfam" id="PF04888">
    <property type="entry name" value="SseC"/>
    <property type="match status" value="1"/>
</dbReference>
<evidence type="ECO:0000256" key="4">
    <source>
        <dbReference type="ARBA" id="ARBA00035640"/>
    </source>
</evidence>
<evidence type="ECO:0000256" key="1">
    <source>
        <dbReference type="ARBA" id="ARBA00004301"/>
    </source>
</evidence>